<evidence type="ECO:0000256" key="1">
    <source>
        <dbReference type="ARBA" id="ARBA00004651"/>
    </source>
</evidence>
<keyword evidence="3" id="KW-1003">Cell membrane</keyword>
<keyword evidence="2 7" id="KW-0813">Transport</keyword>
<keyword evidence="4 7" id="KW-0812">Transmembrane</keyword>
<name>A0A537JSP8_9BACT</name>
<feature type="transmembrane region" description="Helical" evidence="7">
    <location>
        <begin position="190"/>
        <end position="212"/>
    </location>
</feature>
<dbReference type="InterPro" id="IPR045621">
    <property type="entry name" value="BPD_transp_1_N"/>
</dbReference>
<dbReference type="Pfam" id="PF00528">
    <property type="entry name" value="BPD_transp_1"/>
    <property type="match status" value="1"/>
</dbReference>
<comment type="caution">
    <text evidence="9">The sequence shown here is derived from an EMBL/GenBank/DDBJ whole genome shotgun (WGS) entry which is preliminary data.</text>
</comment>
<reference evidence="9 10" key="1">
    <citation type="journal article" date="2019" name="Nat. Microbiol.">
        <title>Mediterranean grassland soil C-N compound turnover is dependent on rainfall and depth, and is mediated by genomically divergent microorganisms.</title>
        <authorList>
            <person name="Diamond S."/>
            <person name="Andeer P.F."/>
            <person name="Li Z."/>
            <person name="Crits-Christoph A."/>
            <person name="Burstein D."/>
            <person name="Anantharaman K."/>
            <person name="Lane K.R."/>
            <person name="Thomas B.C."/>
            <person name="Pan C."/>
            <person name="Northen T.R."/>
            <person name="Banfield J.F."/>
        </authorList>
    </citation>
    <scope>NUCLEOTIDE SEQUENCE [LARGE SCALE GENOMIC DNA]</scope>
    <source>
        <strain evidence="9">NP_3</strain>
    </source>
</reference>
<keyword evidence="5 7" id="KW-1133">Transmembrane helix</keyword>
<sequence length="329" mass="36467">MTRSSTRWIAQRLAQMLLVLWVVATLLFLIFRLMPGNPLAAYIDPNFTADQQQALIHEFGLDLPLWQQYLIFLRASAAGSMGQSFFYHAPVAQLVWEALPNTLILVLGAVIIAFLIGATAGAFLAWKRGTALETAGISLALAVRAAPEFWVGMILLAVFSFSLRWFPTSGTASPGAQYASLWRQLTSPDFLRHLALPLVTLVLYLQGLPLLLMRSNMLDVMEEEFIVMARMKGLPERRILLRHAARNALLPVVTAFALVVGYSLQGYVVVENVFSWPGLGRLLVKAVAAKDYPLAQGAFLLIAALAIFMNLAADLFYTWLDPRVSYAKR</sequence>
<gene>
    <name evidence="9" type="ORF">E6H00_17955</name>
</gene>
<organism evidence="9 10">
    <name type="scientific">Candidatus Segetimicrobium genomatis</name>
    <dbReference type="NCBI Taxonomy" id="2569760"/>
    <lineage>
        <taxon>Bacteria</taxon>
        <taxon>Bacillati</taxon>
        <taxon>Candidatus Sysuimicrobiota</taxon>
        <taxon>Candidatus Sysuimicrobiia</taxon>
        <taxon>Candidatus Sysuimicrobiales</taxon>
        <taxon>Candidatus Segetimicrobiaceae</taxon>
        <taxon>Candidatus Segetimicrobium</taxon>
    </lineage>
</organism>
<dbReference type="Proteomes" id="UP000318509">
    <property type="component" value="Unassembled WGS sequence"/>
</dbReference>
<feature type="transmembrane region" description="Helical" evidence="7">
    <location>
        <begin position="103"/>
        <end position="126"/>
    </location>
</feature>
<dbReference type="Pfam" id="PF19300">
    <property type="entry name" value="BPD_transp_1_N"/>
    <property type="match status" value="1"/>
</dbReference>
<proteinExistence type="inferred from homology"/>
<dbReference type="AlphaFoldDB" id="A0A537JSP8"/>
<dbReference type="PROSITE" id="PS50928">
    <property type="entry name" value="ABC_TM1"/>
    <property type="match status" value="1"/>
</dbReference>
<evidence type="ECO:0000256" key="6">
    <source>
        <dbReference type="ARBA" id="ARBA00023136"/>
    </source>
</evidence>
<evidence type="ECO:0000313" key="9">
    <source>
        <dbReference type="EMBL" id="TMI86568.1"/>
    </source>
</evidence>
<evidence type="ECO:0000256" key="4">
    <source>
        <dbReference type="ARBA" id="ARBA00022692"/>
    </source>
</evidence>
<feature type="domain" description="ABC transmembrane type-1" evidence="8">
    <location>
        <begin position="99"/>
        <end position="313"/>
    </location>
</feature>
<dbReference type="GO" id="GO:0055085">
    <property type="term" value="P:transmembrane transport"/>
    <property type="evidence" value="ECO:0007669"/>
    <property type="project" value="InterPro"/>
</dbReference>
<dbReference type="InterPro" id="IPR000515">
    <property type="entry name" value="MetI-like"/>
</dbReference>
<comment type="subcellular location">
    <subcellularLocation>
        <location evidence="1 7">Cell membrane</location>
        <topology evidence="1 7">Multi-pass membrane protein</topology>
    </subcellularLocation>
</comment>
<evidence type="ECO:0000256" key="3">
    <source>
        <dbReference type="ARBA" id="ARBA00022475"/>
    </source>
</evidence>
<dbReference type="EMBL" id="VBAK01000196">
    <property type="protein sequence ID" value="TMI86568.1"/>
    <property type="molecule type" value="Genomic_DNA"/>
</dbReference>
<keyword evidence="6 7" id="KW-0472">Membrane</keyword>
<dbReference type="SUPFAM" id="SSF161098">
    <property type="entry name" value="MetI-like"/>
    <property type="match status" value="1"/>
</dbReference>
<dbReference type="InterPro" id="IPR035906">
    <property type="entry name" value="MetI-like_sf"/>
</dbReference>
<dbReference type="Gene3D" id="1.10.3720.10">
    <property type="entry name" value="MetI-like"/>
    <property type="match status" value="1"/>
</dbReference>
<evidence type="ECO:0000256" key="2">
    <source>
        <dbReference type="ARBA" id="ARBA00022448"/>
    </source>
</evidence>
<evidence type="ECO:0000256" key="7">
    <source>
        <dbReference type="RuleBase" id="RU363032"/>
    </source>
</evidence>
<feature type="transmembrane region" description="Helical" evidence="7">
    <location>
        <begin position="248"/>
        <end position="270"/>
    </location>
</feature>
<feature type="transmembrane region" description="Helical" evidence="7">
    <location>
        <begin position="147"/>
        <end position="166"/>
    </location>
</feature>
<dbReference type="PANTHER" id="PTHR43376:SF1">
    <property type="entry name" value="OLIGOPEPTIDE TRANSPORT SYSTEM PERMEASE PROTEIN"/>
    <property type="match status" value="1"/>
</dbReference>
<dbReference type="PANTHER" id="PTHR43376">
    <property type="entry name" value="OLIGOPEPTIDE TRANSPORT SYSTEM PERMEASE PROTEIN"/>
    <property type="match status" value="1"/>
</dbReference>
<protein>
    <submittedName>
        <fullName evidence="9">ABC transporter permease</fullName>
    </submittedName>
</protein>
<evidence type="ECO:0000313" key="10">
    <source>
        <dbReference type="Proteomes" id="UP000318509"/>
    </source>
</evidence>
<accession>A0A537JSP8</accession>
<dbReference type="CDD" id="cd06261">
    <property type="entry name" value="TM_PBP2"/>
    <property type="match status" value="1"/>
</dbReference>
<feature type="transmembrane region" description="Helical" evidence="7">
    <location>
        <begin position="298"/>
        <end position="320"/>
    </location>
</feature>
<comment type="similarity">
    <text evidence="7">Belongs to the binding-protein-dependent transport system permease family.</text>
</comment>
<feature type="transmembrane region" description="Helical" evidence="7">
    <location>
        <begin position="12"/>
        <end position="31"/>
    </location>
</feature>
<dbReference type="GO" id="GO:0005886">
    <property type="term" value="C:plasma membrane"/>
    <property type="evidence" value="ECO:0007669"/>
    <property type="project" value="UniProtKB-SubCell"/>
</dbReference>
<evidence type="ECO:0000259" key="8">
    <source>
        <dbReference type="PROSITE" id="PS50928"/>
    </source>
</evidence>
<evidence type="ECO:0000256" key="5">
    <source>
        <dbReference type="ARBA" id="ARBA00022989"/>
    </source>
</evidence>